<dbReference type="Gene3D" id="3.30.70.1450">
    <property type="entry name" value="Regulator of K+ conductance, C-terminal domain"/>
    <property type="match status" value="1"/>
</dbReference>
<feature type="domain" description="RCK N-terminal" evidence="3">
    <location>
        <begin position="1"/>
        <end position="121"/>
    </location>
</feature>
<reference evidence="5 6" key="2">
    <citation type="journal article" date="2011" name="Stand. Genomic Sci.">
        <title>Complete genome sequence of Staphylothermus hellenicus P8.</title>
        <authorList>
            <person name="Anderson I."/>
            <person name="Wirth R."/>
            <person name="Lucas S."/>
            <person name="Copeland A."/>
            <person name="Lapidus A."/>
            <person name="Cheng J.F."/>
            <person name="Goodwin L."/>
            <person name="Pitluck S."/>
            <person name="Davenport K."/>
            <person name="Detter J.C."/>
            <person name="Han C."/>
            <person name="Tapia R."/>
            <person name="Land M."/>
            <person name="Hauser L."/>
            <person name="Pati A."/>
            <person name="Mikhailova N."/>
            <person name="Woyke T."/>
            <person name="Klenk H.P."/>
            <person name="Kyrpides N."/>
            <person name="Ivanova N."/>
        </authorList>
    </citation>
    <scope>NUCLEOTIDE SEQUENCE [LARGE SCALE GENOMIC DNA]</scope>
    <source>
        <strain evidence="6">DSM 12710 / JCM 10830 / BK20S6-10-b1 / P8</strain>
    </source>
</reference>
<dbReference type="STRING" id="591019.Shell_1369"/>
<dbReference type="SUPFAM" id="SSF51735">
    <property type="entry name" value="NAD(P)-binding Rossmann-fold domains"/>
    <property type="match status" value="1"/>
</dbReference>
<reference evidence="6" key="1">
    <citation type="submission" date="2010-05" db="EMBL/GenBank/DDBJ databases">
        <title>Complete sequence of Staphylothermus hellenicus DSM 12710.</title>
        <authorList>
            <consortium name="US DOE Joint Genome Institute"/>
            <person name="Lucas S."/>
            <person name="Copeland A."/>
            <person name="Lapidus A."/>
            <person name="Cheng J.-F."/>
            <person name="Bruce D."/>
            <person name="Goodwin L."/>
            <person name="Pitluck S."/>
            <person name="Davenport K."/>
            <person name="Detter J.C."/>
            <person name="Han C."/>
            <person name="Tapia R."/>
            <person name="Larimer F."/>
            <person name="Land M."/>
            <person name="Hauser L."/>
            <person name="Kyrpides N."/>
            <person name="Mikhailova N."/>
            <person name="Anderson I.J."/>
            <person name="Woyke T."/>
        </authorList>
    </citation>
    <scope>NUCLEOTIDE SEQUENCE [LARGE SCALE GENOMIC DNA]</scope>
    <source>
        <strain evidence="6">DSM 12710 / JCM 10830 / BK20S6-10-b1 / P8</strain>
    </source>
</reference>
<proteinExistence type="predicted"/>
<feature type="domain" description="RCK C-terminal" evidence="4">
    <location>
        <begin position="135"/>
        <end position="214"/>
    </location>
</feature>
<dbReference type="GO" id="GO:0006813">
    <property type="term" value="P:potassium ion transport"/>
    <property type="evidence" value="ECO:0007669"/>
    <property type="project" value="InterPro"/>
</dbReference>
<dbReference type="PANTHER" id="PTHR43833">
    <property type="entry name" value="POTASSIUM CHANNEL PROTEIN 2-RELATED-RELATED"/>
    <property type="match status" value="1"/>
</dbReference>
<keyword evidence="6" id="KW-1185">Reference proteome</keyword>
<evidence type="ECO:0000313" key="6">
    <source>
        <dbReference type="Proteomes" id="UP000002573"/>
    </source>
</evidence>
<dbReference type="GO" id="GO:0008324">
    <property type="term" value="F:monoatomic cation transmembrane transporter activity"/>
    <property type="evidence" value="ECO:0007669"/>
    <property type="project" value="InterPro"/>
</dbReference>
<gene>
    <name evidence="5" type="ordered locus">Shell_1369</name>
</gene>
<protein>
    <submittedName>
        <fullName evidence="5">TrkA-N domain protein</fullName>
    </submittedName>
</protein>
<keyword evidence="1" id="KW-0813">Transport</keyword>
<dbReference type="AlphaFoldDB" id="D7D9L2"/>
<evidence type="ECO:0000256" key="1">
    <source>
        <dbReference type="ARBA" id="ARBA00022448"/>
    </source>
</evidence>
<accession>D7D9L2</accession>
<evidence type="ECO:0000256" key="2">
    <source>
        <dbReference type="ARBA" id="ARBA00023065"/>
    </source>
</evidence>
<dbReference type="InterPro" id="IPR003148">
    <property type="entry name" value="RCK_N"/>
</dbReference>
<organism evidence="5 6">
    <name type="scientific">Staphylothermus hellenicus (strain DSM 12710 / JCM 10830 / BK20S6-10-b1 / P8)</name>
    <dbReference type="NCBI Taxonomy" id="591019"/>
    <lineage>
        <taxon>Archaea</taxon>
        <taxon>Thermoproteota</taxon>
        <taxon>Thermoprotei</taxon>
        <taxon>Desulfurococcales</taxon>
        <taxon>Desulfurococcaceae</taxon>
        <taxon>Staphylothermus</taxon>
    </lineage>
</organism>
<dbReference type="PROSITE" id="PS51201">
    <property type="entry name" value="RCK_N"/>
    <property type="match status" value="1"/>
</dbReference>
<evidence type="ECO:0000259" key="4">
    <source>
        <dbReference type="PROSITE" id="PS51202"/>
    </source>
</evidence>
<dbReference type="InterPro" id="IPR006037">
    <property type="entry name" value="RCK_C"/>
</dbReference>
<dbReference type="GeneID" id="9234660"/>
<dbReference type="PROSITE" id="PS51202">
    <property type="entry name" value="RCK_C"/>
    <property type="match status" value="1"/>
</dbReference>
<dbReference type="Pfam" id="PF02080">
    <property type="entry name" value="TrkA_C"/>
    <property type="match status" value="1"/>
</dbReference>
<dbReference type="eggNOG" id="arCOG01957">
    <property type="taxonomic scope" value="Archaea"/>
</dbReference>
<dbReference type="Pfam" id="PF02254">
    <property type="entry name" value="TrkA_N"/>
    <property type="match status" value="1"/>
</dbReference>
<dbReference type="InterPro" id="IPR050721">
    <property type="entry name" value="Trk_Ktr_HKT_K-transport"/>
</dbReference>
<dbReference type="KEGG" id="shc:Shell_1369"/>
<dbReference type="HOGENOM" id="CLU_046525_2_5_2"/>
<dbReference type="EMBL" id="CP002051">
    <property type="protein sequence ID" value="ADI32458.1"/>
    <property type="molecule type" value="Genomic_DNA"/>
</dbReference>
<dbReference type="RefSeq" id="WP_013143656.1">
    <property type="nucleotide sequence ID" value="NC_014205.1"/>
</dbReference>
<dbReference type="Proteomes" id="UP000002573">
    <property type="component" value="Chromosome"/>
</dbReference>
<dbReference type="Gene3D" id="3.40.50.720">
    <property type="entry name" value="NAD(P)-binding Rossmann-like Domain"/>
    <property type="match status" value="1"/>
</dbReference>
<dbReference type="SUPFAM" id="SSF116726">
    <property type="entry name" value="TrkA C-terminal domain-like"/>
    <property type="match status" value="1"/>
</dbReference>
<name>D7D9L2_STAHD</name>
<dbReference type="InterPro" id="IPR036721">
    <property type="entry name" value="RCK_C_sf"/>
</dbReference>
<dbReference type="PANTHER" id="PTHR43833:SF5">
    <property type="entry name" value="TRK SYSTEM POTASSIUM UPTAKE PROTEIN TRKA"/>
    <property type="match status" value="1"/>
</dbReference>
<keyword evidence="2" id="KW-0406">Ion transport</keyword>
<dbReference type="InterPro" id="IPR036291">
    <property type="entry name" value="NAD(P)-bd_dom_sf"/>
</dbReference>
<evidence type="ECO:0000259" key="3">
    <source>
        <dbReference type="PROSITE" id="PS51201"/>
    </source>
</evidence>
<evidence type="ECO:0000313" key="5">
    <source>
        <dbReference type="EMBL" id="ADI32458.1"/>
    </source>
</evidence>
<sequence>MRILIVGGGKVAEELLRRLDLKKHQVYVVEKDPIRRQEISSNFDVFVIGKDATDVSLYTTDLQMEQIDMVIALTGSNEVNLLVLAIAKLYNVPHRIAKVTDHRMADLLYELELGIPVTQSSIVASMISNYLESVVSSLPISTFGDYYLSLISLAETDMVVGSKIKELNLPEDIRILLVFDGRDFKPPIDELELKPGYQLIILSKIRDVEKYFKG</sequence>
<dbReference type="OrthoDB" id="24929at2157"/>